<name>A0AAV1EZA7_XYRNO</name>
<organism evidence="2 3">
    <name type="scientific">Xyrichtys novacula</name>
    <name type="common">Pearly razorfish</name>
    <name type="synonym">Hemipteronotus novacula</name>
    <dbReference type="NCBI Taxonomy" id="13765"/>
    <lineage>
        <taxon>Eukaryota</taxon>
        <taxon>Metazoa</taxon>
        <taxon>Chordata</taxon>
        <taxon>Craniata</taxon>
        <taxon>Vertebrata</taxon>
        <taxon>Euteleostomi</taxon>
        <taxon>Actinopterygii</taxon>
        <taxon>Neopterygii</taxon>
        <taxon>Teleostei</taxon>
        <taxon>Neoteleostei</taxon>
        <taxon>Acanthomorphata</taxon>
        <taxon>Eupercaria</taxon>
        <taxon>Labriformes</taxon>
        <taxon>Labridae</taxon>
        <taxon>Xyrichtys</taxon>
    </lineage>
</organism>
<gene>
    <name evidence="2" type="ORF">XNOV1_A005790</name>
</gene>
<dbReference type="PANTHER" id="PTHR47027:SF25">
    <property type="entry name" value="REVERSE TRANSCRIPTASE DOMAIN-CONTAINING PROTEIN"/>
    <property type="match status" value="1"/>
</dbReference>
<dbReference type="PANTHER" id="PTHR47027">
    <property type="entry name" value="REVERSE TRANSCRIPTASE DOMAIN-CONTAINING PROTEIN"/>
    <property type="match status" value="1"/>
</dbReference>
<dbReference type="EMBL" id="OY660866">
    <property type="protein sequence ID" value="CAJ1053851.1"/>
    <property type="molecule type" value="Genomic_DNA"/>
</dbReference>
<proteinExistence type="predicted"/>
<feature type="domain" description="DUF6451" evidence="1">
    <location>
        <begin position="95"/>
        <end position="126"/>
    </location>
</feature>
<dbReference type="AlphaFoldDB" id="A0AAV1EZA7"/>
<keyword evidence="3" id="KW-1185">Reference proteome</keyword>
<evidence type="ECO:0000313" key="2">
    <source>
        <dbReference type="EMBL" id="CAJ1053851.1"/>
    </source>
</evidence>
<protein>
    <submittedName>
        <fullName evidence="2">Uncharacterized protein LOC125678500</fullName>
    </submittedName>
</protein>
<accession>A0AAV1EZA7</accession>
<dbReference type="InterPro" id="IPR045609">
    <property type="entry name" value="DUF6451"/>
</dbReference>
<evidence type="ECO:0000313" key="3">
    <source>
        <dbReference type="Proteomes" id="UP001178508"/>
    </source>
</evidence>
<evidence type="ECO:0000259" key="1">
    <source>
        <dbReference type="Pfam" id="PF20049"/>
    </source>
</evidence>
<dbReference type="Pfam" id="PF20049">
    <property type="entry name" value="DUF6451"/>
    <property type="match status" value="1"/>
</dbReference>
<sequence>MILLSRMAVLLSHTQTQMQEKTDRLSQTAIKLGLTPNTAKTQVIKIHAKTINPILMNNTALEEVEAFTYLGSIVDTTGGTDADIKNRINKARVVFNMLRKIWSSKNISINTKMRIFNSSVKQVMLYGSETWRTTKHTTHRLQSFTNTCLRRILHIWWRAKVSNVDLWKRTSQEPIDLQIRKRKWSWIGHTLRKPATNIT</sequence>
<dbReference type="Proteomes" id="UP001178508">
    <property type="component" value="Chromosome 3"/>
</dbReference>
<reference evidence="2" key="1">
    <citation type="submission" date="2023-08" db="EMBL/GenBank/DDBJ databases">
        <authorList>
            <person name="Alioto T."/>
            <person name="Alioto T."/>
            <person name="Gomez Garrido J."/>
        </authorList>
    </citation>
    <scope>NUCLEOTIDE SEQUENCE</scope>
</reference>